<evidence type="ECO:0000256" key="1">
    <source>
        <dbReference type="SAM" id="Phobius"/>
    </source>
</evidence>
<dbReference type="Pfam" id="PF21833">
    <property type="entry name" value="DUF6893"/>
    <property type="match status" value="1"/>
</dbReference>
<keyword evidence="1" id="KW-0472">Membrane</keyword>
<feature type="transmembrane region" description="Helical" evidence="1">
    <location>
        <begin position="6"/>
        <end position="27"/>
    </location>
</feature>
<keyword evidence="1" id="KW-0812">Transmembrane</keyword>
<comment type="caution">
    <text evidence="2">The sequence shown here is derived from an EMBL/GenBank/DDBJ whole genome shotgun (WGS) entry which is preliminary data.</text>
</comment>
<dbReference type="InterPro" id="IPR054188">
    <property type="entry name" value="DUF6893"/>
</dbReference>
<keyword evidence="3" id="KW-1185">Reference proteome</keyword>
<organism evidence="2 3">
    <name type="scientific">Streptomonospora algeriensis</name>
    <dbReference type="NCBI Taxonomy" id="995084"/>
    <lineage>
        <taxon>Bacteria</taxon>
        <taxon>Bacillati</taxon>
        <taxon>Actinomycetota</taxon>
        <taxon>Actinomycetes</taxon>
        <taxon>Streptosporangiales</taxon>
        <taxon>Nocardiopsidaceae</taxon>
        <taxon>Streptomonospora</taxon>
    </lineage>
</organism>
<gene>
    <name evidence="2" type="ORF">ACFQZU_16210</name>
</gene>
<evidence type="ECO:0000313" key="2">
    <source>
        <dbReference type="EMBL" id="MFD0802854.1"/>
    </source>
</evidence>
<protein>
    <submittedName>
        <fullName evidence="2">DUF6893 family small protein</fullName>
    </submittedName>
</protein>
<sequence>MKWWTVALIAVLTAGVGALVLLMLPDLKRYLKIRRM</sequence>
<reference evidence="3" key="1">
    <citation type="journal article" date="2019" name="Int. J. Syst. Evol. Microbiol.">
        <title>The Global Catalogue of Microorganisms (GCM) 10K type strain sequencing project: providing services to taxonomists for standard genome sequencing and annotation.</title>
        <authorList>
            <consortium name="The Broad Institute Genomics Platform"/>
            <consortium name="The Broad Institute Genome Sequencing Center for Infectious Disease"/>
            <person name="Wu L."/>
            <person name="Ma J."/>
        </authorList>
    </citation>
    <scope>NUCLEOTIDE SEQUENCE [LARGE SCALE GENOMIC DNA]</scope>
    <source>
        <strain evidence="3">CCUG 63369</strain>
    </source>
</reference>
<proteinExistence type="predicted"/>
<evidence type="ECO:0000313" key="3">
    <source>
        <dbReference type="Proteomes" id="UP001596956"/>
    </source>
</evidence>
<keyword evidence="1" id="KW-1133">Transmembrane helix</keyword>
<accession>A0ABW3BIH4</accession>
<dbReference type="Proteomes" id="UP001596956">
    <property type="component" value="Unassembled WGS sequence"/>
</dbReference>
<name>A0ABW3BIH4_9ACTN</name>
<dbReference type="EMBL" id="JBHTHR010000623">
    <property type="protein sequence ID" value="MFD0802854.1"/>
    <property type="molecule type" value="Genomic_DNA"/>
</dbReference>